<dbReference type="InterPro" id="IPR015424">
    <property type="entry name" value="PyrdxlP-dep_Trfase"/>
</dbReference>
<keyword evidence="5 8" id="KW-0648">Protein biosynthesis</keyword>
<dbReference type="HOGENOM" id="CLU_038142_1_0_0"/>
<evidence type="ECO:0000256" key="3">
    <source>
        <dbReference type="ARBA" id="ARBA00022679"/>
    </source>
</evidence>
<dbReference type="InterPro" id="IPR018319">
    <property type="entry name" value="SelA-like"/>
</dbReference>
<dbReference type="NCBIfam" id="TIGR00474">
    <property type="entry name" value="selA"/>
    <property type="match status" value="1"/>
</dbReference>
<dbReference type="InterPro" id="IPR015421">
    <property type="entry name" value="PyrdxlP-dep_Trfase_major"/>
</dbReference>
<keyword evidence="3 8" id="KW-0808">Transferase</keyword>
<dbReference type="GO" id="GO:0001514">
    <property type="term" value="P:selenocysteine incorporation"/>
    <property type="evidence" value="ECO:0007669"/>
    <property type="project" value="UniProtKB-UniRule"/>
</dbReference>
<keyword evidence="11" id="KW-1185">Reference proteome</keyword>
<comment type="function">
    <text evidence="8">Converts seryl-tRNA(Sec) to selenocysteinyl-tRNA(Sec) required for selenoprotein biosynthesis.</text>
</comment>
<keyword evidence="6 8" id="KW-0711">Selenium</keyword>
<dbReference type="OrthoDB" id="9787096at2"/>
<dbReference type="KEGG" id="fgi:OP10G_4464"/>
<dbReference type="GO" id="GO:0004125">
    <property type="term" value="F:L-seryl-tRNA(Sec) selenium transferase activity"/>
    <property type="evidence" value="ECO:0007669"/>
    <property type="project" value="UniProtKB-UniRule"/>
</dbReference>
<evidence type="ECO:0000256" key="7">
    <source>
        <dbReference type="ARBA" id="ARBA00044507"/>
    </source>
</evidence>
<evidence type="ECO:0000313" key="10">
    <source>
        <dbReference type="EMBL" id="AIE87832.1"/>
    </source>
</evidence>
<dbReference type="Pfam" id="PF03841">
    <property type="entry name" value="SelA"/>
    <property type="match status" value="1"/>
</dbReference>
<dbReference type="Proteomes" id="UP000027982">
    <property type="component" value="Chromosome"/>
</dbReference>
<keyword evidence="2 8" id="KW-0963">Cytoplasm</keyword>
<comment type="similarity">
    <text evidence="7 8">Belongs to the SelA family.</text>
</comment>
<dbReference type="STRING" id="661478.OP10G_4464"/>
<dbReference type="EMBL" id="CP007139">
    <property type="protein sequence ID" value="AIE87832.1"/>
    <property type="molecule type" value="Genomic_DNA"/>
</dbReference>
<dbReference type="EC" id="2.9.1.1" evidence="8"/>
<comment type="pathway">
    <text evidence="8">Aminoacyl-tRNA biosynthesis; selenocysteinyl-tRNA(Sec) biosynthesis; selenocysteinyl-tRNA(Sec) from L-seryl-tRNA(Sec) (bacterial route): step 1/1.</text>
</comment>
<feature type="modified residue" description="N6-(pyridoxal phosphate)lysine" evidence="8 9">
    <location>
        <position position="280"/>
    </location>
</feature>
<dbReference type="HAMAP" id="MF_00423">
    <property type="entry name" value="SelA"/>
    <property type="match status" value="1"/>
</dbReference>
<dbReference type="RefSeq" id="WP_025228290.1">
    <property type="nucleotide sequence ID" value="NZ_CP007139.1"/>
</dbReference>
<evidence type="ECO:0000256" key="8">
    <source>
        <dbReference type="HAMAP-Rule" id="MF_00423"/>
    </source>
</evidence>
<evidence type="ECO:0000256" key="9">
    <source>
        <dbReference type="PIRSR" id="PIRSR618319-50"/>
    </source>
</evidence>
<organism evidence="10 11">
    <name type="scientific">Fimbriimonas ginsengisoli Gsoil 348</name>
    <dbReference type="NCBI Taxonomy" id="661478"/>
    <lineage>
        <taxon>Bacteria</taxon>
        <taxon>Bacillati</taxon>
        <taxon>Armatimonadota</taxon>
        <taxon>Fimbriimonadia</taxon>
        <taxon>Fimbriimonadales</taxon>
        <taxon>Fimbriimonadaceae</taxon>
        <taxon>Fimbriimonas</taxon>
    </lineage>
</organism>
<dbReference type="GO" id="GO:0005737">
    <property type="term" value="C:cytoplasm"/>
    <property type="evidence" value="ECO:0007669"/>
    <property type="project" value="UniProtKB-SubCell"/>
</dbReference>
<dbReference type="AlphaFoldDB" id="A0A068NWT2"/>
<dbReference type="eggNOG" id="COG1921">
    <property type="taxonomic scope" value="Bacteria"/>
</dbReference>
<dbReference type="Gene3D" id="3.40.640.10">
    <property type="entry name" value="Type I PLP-dependent aspartate aminotransferase-like (Major domain)"/>
    <property type="match status" value="1"/>
</dbReference>
<dbReference type="PANTHER" id="PTHR32328">
    <property type="entry name" value="L-SERYL-TRNA(SEC) SELENIUM TRANSFERASE"/>
    <property type="match status" value="1"/>
</dbReference>
<evidence type="ECO:0000256" key="6">
    <source>
        <dbReference type="ARBA" id="ARBA00023266"/>
    </source>
</evidence>
<name>A0A068NWT2_FIMGI</name>
<dbReference type="Gene3D" id="3.90.1150.180">
    <property type="match status" value="1"/>
</dbReference>
<keyword evidence="4 8" id="KW-0663">Pyridoxal phosphate</keyword>
<dbReference type="InterPro" id="IPR004534">
    <property type="entry name" value="SelA_trans"/>
</dbReference>
<evidence type="ECO:0000256" key="5">
    <source>
        <dbReference type="ARBA" id="ARBA00022917"/>
    </source>
</evidence>
<gene>
    <name evidence="8" type="primary">selA</name>
    <name evidence="10" type="ORF">OP10G_4464</name>
</gene>
<evidence type="ECO:0000313" key="11">
    <source>
        <dbReference type="Proteomes" id="UP000027982"/>
    </source>
</evidence>
<dbReference type="SUPFAM" id="SSF53383">
    <property type="entry name" value="PLP-dependent transferases"/>
    <property type="match status" value="1"/>
</dbReference>
<proteinExistence type="inferred from homology"/>
<evidence type="ECO:0000256" key="1">
    <source>
        <dbReference type="ARBA" id="ARBA00001933"/>
    </source>
</evidence>
<comment type="subcellular location">
    <subcellularLocation>
        <location evidence="8">Cytoplasm</location>
    </subcellularLocation>
</comment>
<dbReference type="GO" id="GO:0001717">
    <property type="term" value="P:conversion of seryl-tRNAsec to selenocys-tRNAsec"/>
    <property type="evidence" value="ECO:0007669"/>
    <property type="project" value="UniProtKB-UniRule"/>
</dbReference>
<comment type="cofactor">
    <cofactor evidence="1 8 9">
        <name>pyridoxal 5'-phosphate</name>
        <dbReference type="ChEBI" id="CHEBI:597326"/>
    </cofactor>
</comment>
<dbReference type="UniPathway" id="UPA00906">
    <property type="reaction ID" value="UER00896"/>
</dbReference>
<sequence length="439" mass="46449">MELRDLPKVDTLANAAPLAEFPPRIRTEAARAAIDAMRSALTEGRDVPDGLEFAMTHARGASDLSLRPAVNLSGVVLHTGLGRARLAPSVATHVAEVAAGYSTLELDLESGERGDRQEHVRDLLRKLTGAEDAFVVNNAAAGVMLTLAAAARGGEVVLSRGQMVEIGGSFRMPDIIRESGCRLVEVGCTNRTHLSDYLAAMGDDTSAILRCHPSNYAIVGFTSEPSLSELAALAKERGVVLIDDQGSGLLVDARTLGLPRLPTLPESAAFADVSIASGDKLLGGPQAGIIVGRSELIREISRHPLARAFRIDKLSLAALEATLRLWASGREEEIPTIRYLRRPLAEVRADAERLLAAWGGGAEVSEGLTEAGSGSAPGAGVPTFRVGLSGGAEALARALRLGMPPMVARIEKDRVWLDPRTLDADELPIVEARLRELSG</sequence>
<evidence type="ECO:0000256" key="2">
    <source>
        <dbReference type="ARBA" id="ARBA00022490"/>
    </source>
</evidence>
<protein>
    <recommendedName>
        <fullName evidence="8">L-seryl-tRNA(Sec) selenium transferase</fullName>
        <ecNumber evidence="8">2.9.1.1</ecNumber>
    </recommendedName>
    <alternativeName>
        <fullName evidence="8">Selenocysteine synthase</fullName>
        <shortName evidence="8">Sec synthase</shortName>
    </alternativeName>
    <alternativeName>
        <fullName evidence="8">Selenocysteinyl-tRNA(Sec) synthase</fullName>
    </alternativeName>
</protein>
<comment type="catalytic activity">
    <reaction evidence="8">
        <text>L-seryl-tRNA(Sec) + selenophosphate + H(+) = L-selenocysteinyl-tRNA(Sec) + phosphate</text>
        <dbReference type="Rhea" id="RHEA:22728"/>
        <dbReference type="Rhea" id="RHEA-COMP:9742"/>
        <dbReference type="Rhea" id="RHEA-COMP:9743"/>
        <dbReference type="ChEBI" id="CHEBI:15378"/>
        <dbReference type="ChEBI" id="CHEBI:16144"/>
        <dbReference type="ChEBI" id="CHEBI:43474"/>
        <dbReference type="ChEBI" id="CHEBI:78533"/>
        <dbReference type="ChEBI" id="CHEBI:78573"/>
        <dbReference type="EC" id="2.9.1.1"/>
    </reaction>
</comment>
<accession>A0A068NWT2</accession>
<dbReference type="PANTHER" id="PTHR32328:SF0">
    <property type="entry name" value="L-SERYL-TRNA(SEC) SELENIUM TRANSFERASE"/>
    <property type="match status" value="1"/>
</dbReference>
<reference evidence="10 11" key="1">
    <citation type="journal article" date="2014" name="PLoS ONE">
        <title>The first complete genome sequence of the class fimbriimonadia in the phylum armatimonadetes.</title>
        <authorList>
            <person name="Hu Z.Y."/>
            <person name="Wang Y.Z."/>
            <person name="Im W.T."/>
            <person name="Wang S.Y."/>
            <person name="Zhao G.P."/>
            <person name="Zheng H.J."/>
            <person name="Quan Z.X."/>
        </authorList>
    </citation>
    <scope>NUCLEOTIDE SEQUENCE [LARGE SCALE GENOMIC DNA]</scope>
    <source>
        <strain evidence="10">Gsoil 348</strain>
    </source>
</reference>
<evidence type="ECO:0000256" key="4">
    <source>
        <dbReference type="ARBA" id="ARBA00022898"/>
    </source>
</evidence>